<dbReference type="Gene3D" id="3.40.50.1460">
    <property type="match status" value="1"/>
</dbReference>
<sequence>MRLASRWIVSAALIWASLLGACLASAAALPTSPLLRLEPGEHTGNVRNIATDAQGRWIVTASQDKTARIWDASDGHLVRTLRIPIGEGYEGQLDALAVSPDGNTIAVGGITTQFTTSLFGIGSADMTLYLFDRASGRLVRRLTDIPHTIIDAAFSPDGRLLAAVTGKGVYVFSVADGTLIARDLDYGGPSYSVDFSRDDRMVTSSWDGSIRLYGFDGAHFTLVAKQAAPGGKKPGITHFSPDGSRIAFGYLDTLAVSLLDGHTLASRGSADTSGIIPNNHVGLFAVAWSRDGSTLYAAADAKKIVNGKEVHVIRRWGAGGTGPGQDLVVPAGNITYLATLPDRRLAFSSGEASWGMLNGNGSMQYFHTPPIVNFRGTQDHLTVSADGTRIGFCPAPSCATLASFSVLSAELKAADTAGLMPPRTSAPGIAVAGLNTSYDPATLNGSPLYSGQDYSTSLAITPNGDGFALGAELWIRMFDRKGTERWKRPSYSGTFAVNVSQDGRWVIAAYGDGTIRWHRASDGVEELAFYAHPDGKRWVAWTPAGYYTSSPGAEDLIGWHVNRSVDQPADFFPIGQFRELFYRPDVIAKVIETTDESEAVKEANNAASRREPTVPVTQVLPPVVEVVSAPQQFASLTLDVQIKIHTPQDAPVTGTRVLVNGEIMATPRSGEAMQQDGSQTLTLALPPKDSDVVIYADNKNGRSAPAPFSLRWAGGNKAFDPGQQGSRKVDKPKLWLLAVGVSAYRNPHIPQLHYASDDAKAFAQILEAQQGKAYRAVDARVLTDDQATRASVLAGLDWLRSNVGAGDIGIVFLSGHGFTMATDHRYYYASVDVQPDKLTDTGVPYSAIQQALTDFNGRGDGTHAVFFIDTCHAGDATGVSIDASIKASNGDDLAGQLTRTDNQVLVFASSKGSQPSWEDPDSHHGAFTEAIIEGLGDKWDADPRKTGHVTYKNLDAWISYQVPLLTQGRQTPRLLVPPGGVDDFVLVSK</sequence>
<evidence type="ECO:0000259" key="3">
    <source>
        <dbReference type="Pfam" id="PF00656"/>
    </source>
</evidence>
<evidence type="ECO:0000313" key="4">
    <source>
        <dbReference type="EMBL" id="RKP53634.1"/>
    </source>
</evidence>
<dbReference type="OrthoDB" id="135039at2"/>
<dbReference type="GO" id="GO:0006508">
    <property type="term" value="P:proteolysis"/>
    <property type="evidence" value="ECO:0007669"/>
    <property type="project" value="InterPro"/>
</dbReference>
<dbReference type="PANTHER" id="PTHR19879">
    <property type="entry name" value="TRANSCRIPTION INITIATION FACTOR TFIID"/>
    <property type="match status" value="1"/>
</dbReference>
<comment type="caution">
    <text evidence="4">The sequence shown here is derived from an EMBL/GenBank/DDBJ whole genome shotgun (WGS) entry which is preliminary data.</text>
</comment>
<evidence type="ECO:0000256" key="1">
    <source>
        <dbReference type="PROSITE-ProRule" id="PRU00221"/>
    </source>
</evidence>
<feature type="repeat" description="WD" evidence="1">
    <location>
        <begin position="39"/>
        <end position="80"/>
    </location>
</feature>
<dbReference type="PROSITE" id="PS50294">
    <property type="entry name" value="WD_REPEATS_REGION"/>
    <property type="match status" value="1"/>
</dbReference>
<dbReference type="Pfam" id="PF00400">
    <property type="entry name" value="WD40"/>
    <property type="match status" value="2"/>
</dbReference>
<dbReference type="Gene3D" id="2.130.10.10">
    <property type="entry name" value="YVTN repeat-like/Quinoprotein amine dehydrogenase"/>
    <property type="match status" value="3"/>
</dbReference>
<dbReference type="PROSITE" id="PS50082">
    <property type="entry name" value="WD_REPEATS_2"/>
    <property type="match status" value="1"/>
</dbReference>
<keyword evidence="5" id="KW-1185">Reference proteome</keyword>
<name>A0A494XUW4_9BURK</name>
<dbReference type="SMART" id="SM00320">
    <property type="entry name" value="WD40"/>
    <property type="match status" value="5"/>
</dbReference>
<dbReference type="Pfam" id="PF00656">
    <property type="entry name" value="Peptidase_C14"/>
    <property type="match status" value="1"/>
</dbReference>
<dbReference type="InterPro" id="IPR029030">
    <property type="entry name" value="Caspase-like_dom_sf"/>
</dbReference>
<evidence type="ECO:0000313" key="5">
    <source>
        <dbReference type="Proteomes" id="UP000270342"/>
    </source>
</evidence>
<protein>
    <recommendedName>
        <fullName evidence="3">Peptidase C14 caspase domain-containing protein</fullName>
    </recommendedName>
</protein>
<dbReference type="InterPro" id="IPR015943">
    <property type="entry name" value="WD40/YVTN_repeat-like_dom_sf"/>
</dbReference>
<keyword evidence="2" id="KW-0732">Signal</keyword>
<feature type="chain" id="PRO_5019842647" description="Peptidase C14 caspase domain-containing protein" evidence="2">
    <location>
        <begin position="27"/>
        <end position="989"/>
    </location>
</feature>
<dbReference type="EMBL" id="RBZU01000006">
    <property type="protein sequence ID" value="RKP53634.1"/>
    <property type="molecule type" value="Genomic_DNA"/>
</dbReference>
<reference evidence="4 5" key="1">
    <citation type="submission" date="2018-10" db="EMBL/GenBank/DDBJ databases">
        <title>Robbsia sp. DHC34, isolated from soil.</title>
        <authorList>
            <person name="Gao Z.-H."/>
            <person name="Qiu L.-H."/>
        </authorList>
    </citation>
    <scope>NUCLEOTIDE SEQUENCE [LARGE SCALE GENOMIC DNA]</scope>
    <source>
        <strain evidence="4 5">DHC34</strain>
    </source>
</reference>
<accession>A0A494XUW4</accession>
<dbReference type="Proteomes" id="UP000270342">
    <property type="component" value="Unassembled WGS sequence"/>
</dbReference>
<dbReference type="InterPro" id="IPR011047">
    <property type="entry name" value="Quinoprotein_ADH-like_sf"/>
</dbReference>
<proteinExistence type="predicted"/>
<dbReference type="SUPFAM" id="SSF82171">
    <property type="entry name" value="DPP6 N-terminal domain-like"/>
    <property type="match status" value="1"/>
</dbReference>
<dbReference type="InterPro" id="IPR011600">
    <property type="entry name" value="Pept_C14_caspase"/>
</dbReference>
<dbReference type="GO" id="GO:0004197">
    <property type="term" value="F:cysteine-type endopeptidase activity"/>
    <property type="evidence" value="ECO:0007669"/>
    <property type="project" value="InterPro"/>
</dbReference>
<organism evidence="4 5">
    <name type="scientific">Pararobbsia silviterrae</name>
    <dbReference type="NCBI Taxonomy" id="1792498"/>
    <lineage>
        <taxon>Bacteria</taxon>
        <taxon>Pseudomonadati</taxon>
        <taxon>Pseudomonadota</taxon>
        <taxon>Betaproteobacteria</taxon>
        <taxon>Burkholderiales</taxon>
        <taxon>Burkholderiaceae</taxon>
        <taxon>Pararobbsia</taxon>
    </lineage>
</organism>
<dbReference type="SUPFAM" id="SSF52129">
    <property type="entry name" value="Caspase-like"/>
    <property type="match status" value="1"/>
</dbReference>
<gene>
    <name evidence="4" type="ORF">D7S86_15280</name>
</gene>
<dbReference type="InterPro" id="IPR001680">
    <property type="entry name" value="WD40_rpt"/>
</dbReference>
<dbReference type="PROSITE" id="PS51257">
    <property type="entry name" value="PROKAR_LIPOPROTEIN"/>
    <property type="match status" value="1"/>
</dbReference>
<dbReference type="PANTHER" id="PTHR19879:SF9">
    <property type="entry name" value="TRANSCRIPTION INITIATION FACTOR TFIID SUBUNIT 5"/>
    <property type="match status" value="1"/>
</dbReference>
<dbReference type="AlphaFoldDB" id="A0A494XUW4"/>
<feature type="domain" description="Peptidase C14 caspase" evidence="3">
    <location>
        <begin position="737"/>
        <end position="937"/>
    </location>
</feature>
<dbReference type="RefSeq" id="WP_121087709.1">
    <property type="nucleotide sequence ID" value="NZ_RBZU01000006.1"/>
</dbReference>
<evidence type="ECO:0000256" key="2">
    <source>
        <dbReference type="SAM" id="SignalP"/>
    </source>
</evidence>
<keyword evidence="1" id="KW-0853">WD repeat</keyword>
<dbReference type="SUPFAM" id="SSF50998">
    <property type="entry name" value="Quinoprotein alcohol dehydrogenase-like"/>
    <property type="match status" value="1"/>
</dbReference>
<feature type="signal peptide" evidence="2">
    <location>
        <begin position="1"/>
        <end position="26"/>
    </location>
</feature>